<evidence type="ECO:0008006" key="3">
    <source>
        <dbReference type="Google" id="ProtNLM"/>
    </source>
</evidence>
<evidence type="ECO:0000313" key="1">
    <source>
        <dbReference type="EMBL" id="MCD1125347.1"/>
    </source>
</evidence>
<keyword evidence="2" id="KW-1185">Reference proteome</keyword>
<dbReference type="AlphaFoldDB" id="A0A9X1SNS4"/>
<name>A0A9X1SNS4_9GAMM</name>
<gene>
    <name evidence="1" type="ORF">LPW36_04790</name>
</gene>
<reference evidence="1" key="1">
    <citation type="submission" date="2021-11" db="EMBL/GenBank/DDBJ databases">
        <title>Jinshanibacter sp. isolated from one year old Eriocheir sinensis.</title>
        <authorList>
            <person name="Li J.-Y."/>
            <person name="He W."/>
            <person name="Gao T.-H."/>
        </authorList>
    </citation>
    <scope>NUCLEOTIDE SEQUENCE</scope>
    <source>
        <strain evidence="1">LJY008</strain>
    </source>
</reference>
<accession>A0A9X1SNS4</accession>
<organism evidence="1 2">
    <name type="scientific">Limnobaculum eriocheiris</name>
    <dbReference type="NCBI Taxonomy" id="2897391"/>
    <lineage>
        <taxon>Bacteria</taxon>
        <taxon>Pseudomonadati</taxon>
        <taxon>Pseudomonadota</taxon>
        <taxon>Gammaproteobacteria</taxon>
        <taxon>Enterobacterales</taxon>
        <taxon>Budviciaceae</taxon>
        <taxon>Limnobaculum</taxon>
    </lineage>
</organism>
<protein>
    <recommendedName>
        <fullName evidence="3">Host cell division inhibitor Icd-like protein</fullName>
    </recommendedName>
</protein>
<comment type="caution">
    <text evidence="1">The sequence shown here is derived from an EMBL/GenBank/DDBJ whole genome shotgun (WGS) entry which is preliminary data.</text>
</comment>
<dbReference type="RefSeq" id="WP_230608305.1">
    <property type="nucleotide sequence ID" value="NZ_JAJNAG010000006.1"/>
</dbReference>
<proteinExistence type="predicted"/>
<dbReference type="EMBL" id="JAJNAG010000006">
    <property type="protein sequence ID" value="MCD1125347.1"/>
    <property type="molecule type" value="Genomic_DNA"/>
</dbReference>
<evidence type="ECO:0000313" key="2">
    <source>
        <dbReference type="Proteomes" id="UP001139171"/>
    </source>
</evidence>
<sequence>MADIQHTQTQPKFTFLIGSGRQRLSDLHPLQIISVTAANEKEARSLAGYPSLVFVSRQEVRHA</sequence>
<dbReference type="Proteomes" id="UP001139171">
    <property type="component" value="Unassembled WGS sequence"/>
</dbReference>